<evidence type="ECO:0000313" key="2">
    <source>
        <dbReference type="EMBL" id="MBU9360274.1"/>
    </source>
</evidence>
<evidence type="ECO:0000313" key="3">
    <source>
        <dbReference type="Proteomes" id="UP001196915"/>
    </source>
</evidence>
<reference evidence="2" key="1">
    <citation type="submission" date="2021-06" db="EMBL/GenBank/DDBJ databases">
        <title>A collection of bacterial strains from the Burkholderia cepacia Research Laboratory and Repository.</title>
        <authorList>
            <person name="Lipuma J."/>
            <person name="Spilker T."/>
        </authorList>
    </citation>
    <scope>NUCLEOTIDE SEQUENCE</scope>
    <source>
        <strain evidence="2">AU37435</strain>
    </source>
</reference>
<sequence length="142" mass="15795">MTGERDLTKLCEAIRPVMQAAIYVYCCFHDFVLLSGLEQDEVFFTFRESEGLTVVLQNQTAERLALPFLSESRLVTLDVHSSLEAVGFIATIATVLADAKIPCNAVAAYYHDHLLIPVSRTDEAITLLERMRDAACVKLLVC</sequence>
<comment type="caution">
    <text evidence="2">The sequence shown here is derived from an EMBL/GenBank/DDBJ whole genome shotgun (WGS) entry which is preliminary data.</text>
</comment>
<dbReference type="AlphaFoldDB" id="A0AAP2HRK6"/>
<dbReference type="Proteomes" id="UP001196915">
    <property type="component" value="Unassembled WGS sequence"/>
</dbReference>
<dbReference type="InterPro" id="IPR018717">
    <property type="entry name" value="DUF2241"/>
</dbReference>
<name>A0AAP2HRK6_9BURK</name>
<dbReference type="PANTHER" id="PTHR39199">
    <property type="entry name" value="BLR5128 PROTEIN"/>
    <property type="match status" value="1"/>
</dbReference>
<dbReference type="PANTHER" id="PTHR39199:SF1">
    <property type="entry name" value="BLR5128 PROTEIN"/>
    <property type="match status" value="1"/>
</dbReference>
<dbReference type="Pfam" id="PF10000">
    <property type="entry name" value="ACT_3"/>
    <property type="match status" value="1"/>
</dbReference>
<protein>
    <submittedName>
        <fullName evidence="2">ACT domain-containing protein</fullName>
    </submittedName>
</protein>
<accession>A0AAP2HRK6</accession>
<organism evidence="2 3">
    <name type="scientific">Burkholderia multivorans</name>
    <dbReference type="NCBI Taxonomy" id="87883"/>
    <lineage>
        <taxon>Bacteria</taxon>
        <taxon>Pseudomonadati</taxon>
        <taxon>Pseudomonadota</taxon>
        <taxon>Betaproteobacteria</taxon>
        <taxon>Burkholderiales</taxon>
        <taxon>Burkholderiaceae</taxon>
        <taxon>Burkholderia</taxon>
        <taxon>Burkholderia cepacia complex</taxon>
    </lineage>
</organism>
<gene>
    <name evidence="2" type="ORF">KTE52_28475</name>
</gene>
<dbReference type="RefSeq" id="WP_217084962.1">
    <property type="nucleotide sequence ID" value="NZ_JAHPMX010000025.1"/>
</dbReference>
<feature type="domain" description="DUF2241" evidence="1">
    <location>
        <begin position="2"/>
        <end position="70"/>
    </location>
</feature>
<dbReference type="EMBL" id="JAHPMX010000025">
    <property type="protein sequence ID" value="MBU9360274.1"/>
    <property type="molecule type" value="Genomic_DNA"/>
</dbReference>
<evidence type="ECO:0000259" key="1">
    <source>
        <dbReference type="Pfam" id="PF10000"/>
    </source>
</evidence>
<proteinExistence type="predicted"/>